<comment type="caution">
    <text evidence="1">The sequence shown here is derived from an EMBL/GenBank/DDBJ whole genome shotgun (WGS) entry which is preliminary data.</text>
</comment>
<sequence length="159" mass="17592">MLMPMIFYSRRISAYSLILPSVRPVVLLVHPKALAFLSSVAAFTQADRSTAYLASCVTAGVHSGAEKSCACNQFCWAYATVHCKMVLSNTSSSLCYSLPPFCILSSPQLLINKGDKLPILPTKSFTLYMLQGSTLLKTKHVREYNQEICIEGTSYEKEH</sequence>
<dbReference type="AlphaFoldDB" id="A0AAN9MCZ1"/>
<dbReference type="Proteomes" id="UP001374584">
    <property type="component" value="Unassembled WGS sequence"/>
</dbReference>
<name>A0AAN9MCZ1_PHACN</name>
<evidence type="ECO:0000313" key="1">
    <source>
        <dbReference type="EMBL" id="KAK7352375.1"/>
    </source>
</evidence>
<proteinExistence type="predicted"/>
<organism evidence="1 2">
    <name type="scientific">Phaseolus coccineus</name>
    <name type="common">Scarlet runner bean</name>
    <name type="synonym">Phaseolus multiflorus</name>
    <dbReference type="NCBI Taxonomy" id="3886"/>
    <lineage>
        <taxon>Eukaryota</taxon>
        <taxon>Viridiplantae</taxon>
        <taxon>Streptophyta</taxon>
        <taxon>Embryophyta</taxon>
        <taxon>Tracheophyta</taxon>
        <taxon>Spermatophyta</taxon>
        <taxon>Magnoliopsida</taxon>
        <taxon>eudicotyledons</taxon>
        <taxon>Gunneridae</taxon>
        <taxon>Pentapetalae</taxon>
        <taxon>rosids</taxon>
        <taxon>fabids</taxon>
        <taxon>Fabales</taxon>
        <taxon>Fabaceae</taxon>
        <taxon>Papilionoideae</taxon>
        <taxon>50 kb inversion clade</taxon>
        <taxon>NPAAA clade</taxon>
        <taxon>indigoferoid/millettioid clade</taxon>
        <taxon>Phaseoleae</taxon>
        <taxon>Phaseolus</taxon>
    </lineage>
</organism>
<gene>
    <name evidence="1" type="ORF">VNO80_17795</name>
</gene>
<protein>
    <submittedName>
        <fullName evidence="1">Uncharacterized protein</fullName>
    </submittedName>
</protein>
<reference evidence="1 2" key="1">
    <citation type="submission" date="2024-01" db="EMBL/GenBank/DDBJ databases">
        <title>The genomes of 5 underutilized Papilionoideae crops provide insights into root nodulation and disease resistanc.</title>
        <authorList>
            <person name="Jiang F."/>
        </authorList>
    </citation>
    <scope>NUCLEOTIDE SEQUENCE [LARGE SCALE GENOMIC DNA]</scope>
    <source>
        <strain evidence="1">JINMINGXINNONG_FW02</strain>
        <tissue evidence="1">Leaves</tissue>
    </source>
</reference>
<accession>A0AAN9MCZ1</accession>
<evidence type="ECO:0000313" key="2">
    <source>
        <dbReference type="Proteomes" id="UP001374584"/>
    </source>
</evidence>
<keyword evidence="2" id="KW-1185">Reference proteome</keyword>
<dbReference type="EMBL" id="JAYMYR010000007">
    <property type="protein sequence ID" value="KAK7352375.1"/>
    <property type="molecule type" value="Genomic_DNA"/>
</dbReference>